<name>A0A0N4USL3_ENTVE</name>
<reference evidence="1 2" key="2">
    <citation type="submission" date="2018-10" db="EMBL/GenBank/DDBJ databases">
        <authorList>
            <consortium name="Pathogen Informatics"/>
        </authorList>
    </citation>
    <scope>NUCLEOTIDE SEQUENCE [LARGE SCALE GENOMIC DNA]</scope>
</reference>
<proteinExistence type="predicted"/>
<protein>
    <submittedName>
        <fullName evidence="1 3">Uncharacterized protein</fullName>
    </submittedName>
</protein>
<dbReference type="EMBL" id="UXUI01000037">
    <property type="protein sequence ID" value="VDD84935.1"/>
    <property type="molecule type" value="Genomic_DNA"/>
</dbReference>
<evidence type="ECO:0000313" key="2">
    <source>
        <dbReference type="Proteomes" id="UP000274131"/>
    </source>
</evidence>
<evidence type="ECO:0000313" key="3">
    <source>
        <dbReference type="WBParaSite" id="EVEC_0000011701-mRNA-1"/>
    </source>
</evidence>
<reference evidence="3" key="1">
    <citation type="submission" date="2017-02" db="UniProtKB">
        <authorList>
            <consortium name="WormBaseParasite"/>
        </authorList>
    </citation>
    <scope>IDENTIFICATION</scope>
</reference>
<keyword evidence="2" id="KW-1185">Reference proteome</keyword>
<sequence length="80" mass="9196">MAVECLLMREDIYMKLLKISEKTYGGEKLRHDALYQRLRSLPSFKGASLRIIVKEVDHITQQTPDLEGTKDEVAVVIILH</sequence>
<organism evidence="3">
    <name type="scientific">Enterobius vermicularis</name>
    <name type="common">Human pinworm</name>
    <dbReference type="NCBI Taxonomy" id="51028"/>
    <lineage>
        <taxon>Eukaryota</taxon>
        <taxon>Metazoa</taxon>
        <taxon>Ecdysozoa</taxon>
        <taxon>Nematoda</taxon>
        <taxon>Chromadorea</taxon>
        <taxon>Rhabditida</taxon>
        <taxon>Spirurina</taxon>
        <taxon>Oxyuridomorpha</taxon>
        <taxon>Oxyuroidea</taxon>
        <taxon>Oxyuridae</taxon>
        <taxon>Enterobius</taxon>
    </lineage>
</organism>
<accession>A0A0N4USL3</accession>
<evidence type="ECO:0000313" key="1">
    <source>
        <dbReference type="EMBL" id="VDD84935.1"/>
    </source>
</evidence>
<dbReference type="AlphaFoldDB" id="A0A0N4USL3"/>
<dbReference type="Proteomes" id="UP000274131">
    <property type="component" value="Unassembled WGS sequence"/>
</dbReference>
<gene>
    <name evidence="1" type="ORF">EVEC_LOCUS78</name>
</gene>
<dbReference type="WBParaSite" id="EVEC_0000011701-mRNA-1">
    <property type="protein sequence ID" value="EVEC_0000011701-mRNA-1"/>
    <property type="gene ID" value="EVEC_0000011701"/>
</dbReference>